<evidence type="ECO:0000256" key="3">
    <source>
        <dbReference type="ARBA" id="ARBA00023027"/>
    </source>
</evidence>
<dbReference type="NCBIfam" id="NF003759">
    <property type="entry name" value="PRK05352.1-2"/>
    <property type="match status" value="1"/>
</dbReference>
<dbReference type="PANTHER" id="PTHR37839">
    <property type="entry name" value="NA(+)-TRANSLOCATING NADH-QUINONE REDUCTASE SUBUNIT A"/>
    <property type="match status" value="1"/>
</dbReference>
<keyword evidence="6 8" id="KW-0830">Ubiquinone</keyword>
<evidence type="ECO:0000256" key="6">
    <source>
        <dbReference type="ARBA" id="ARBA00023075"/>
    </source>
</evidence>
<evidence type="ECO:0000256" key="7">
    <source>
        <dbReference type="ARBA" id="ARBA00023201"/>
    </source>
</evidence>
<keyword evidence="4 8" id="KW-0915">Sodium</keyword>
<keyword evidence="2 8" id="KW-1278">Translocase</keyword>
<gene>
    <name evidence="8" type="primary">nqrA</name>
    <name evidence="12" type="ORF">BECKLPF1236B_GA0070989_10927</name>
</gene>
<dbReference type="Pfam" id="PF11973">
    <property type="entry name" value="NQRA_SLBB"/>
    <property type="match status" value="1"/>
</dbReference>
<dbReference type="NCBIfam" id="TIGR01936">
    <property type="entry name" value="nqrA"/>
    <property type="match status" value="1"/>
</dbReference>
<comment type="function">
    <text evidence="8">NQR complex catalyzes the reduction of ubiquinone-1 to ubiquinol by two successive reactions, coupled with the transport of Na(+) ions from the cytoplasm to the periplasm. NqrA to NqrE are probably involved in the second step, the conversion of ubisemiquinone to ubiquinol.</text>
</comment>
<evidence type="ECO:0000256" key="8">
    <source>
        <dbReference type="HAMAP-Rule" id="MF_00425"/>
    </source>
</evidence>
<reference evidence="12" key="1">
    <citation type="submission" date="2019-02" db="EMBL/GenBank/DDBJ databases">
        <authorList>
            <person name="Gruber-Vodicka R. H."/>
            <person name="Seah K. B. B."/>
        </authorList>
    </citation>
    <scope>NUCLEOTIDE SEQUENCE</scope>
    <source>
        <strain evidence="12">BECK_S313</strain>
    </source>
</reference>
<dbReference type="InterPro" id="IPR056148">
    <property type="entry name" value="NQRA_2nd"/>
</dbReference>
<organism evidence="12">
    <name type="scientific">Candidatus Kentrum sp. LPFa</name>
    <dbReference type="NCBI Taxonomy" id="2126335"/>
    <lineage>
        <taxon>Bacteria</taxon>
        <taxon>Pseudomonadati</taxon>
        <taxon>Pseudomonadota</taxon>
        <taxon>Gammaproteobacteria</taxon>
        <taxon>Candidatus Kentrum</taxon>
    </lineage>
</organism>
<evidence type="ECO:0000259" key="9">
    <source>
        <dbReference type="Pfam" id="PF05896"/>
    </source>
</evidence>
<dbReference type="InterPro" id="IPR056147">
    <property type="entry name" value="NQRA_N"/>
</dbReference>
<dbReference type="AlphaFoldDB" id="A0A450WGT4"/>
<dbReference type="PANTHER" id="PTHR37839:SF1">
    <property type="entry name" value="NA(+)-TRANSLOCATING NADH-QUINONE REDUCTASE SUBUNIT A"/>
    <property type="match status" value="1"/>
</dbReference>
<keyword evidence="3 8" id="KW-0520">NAD</keyword>
<comment type="subunit">
    <text evidence="8">Composed of six subunits; NqrA, NqrB, NqrC, NqrD, NqrE and NqrF.</text>
</comment>
<keyword evidence="7 8" id="KW-0739">Sodium transport</keyword>
<evidence type="ECO:0000256" key="1">
    <source>
        <dbReference type="ARBA" id="ARBA00022448"/>
    </source>
</evidence>
<keyword evidence="5 8" id="KW-0406">Ion transport</keyword>
<comment type="catalytic activity">
    <reaction evidence="8">
        <text>a ubiquinone + n Na(+)(in) + NADH + H(+) = a ubiquinol + n Na(+)(out) + NAD(+)</text>
        <dbReference type="Rhea" id="RHEA:47748"/>
        <dbReference type="Rhea" id="RHEA-COMP:9565"/>
        <dbReference type="Rhea" id="RHEA-COMP:9566"/>
        <dbReference type="ChEBI" id="CHEBI:15378"/>
        <dbReference type="ChEBI" id="CHEBI:16389"/>
        <dbReference type="ChEBI" id="CHEBI:17976"/>
        <dbReference type="ChEBI" id="CHEBI:29101"/>
        <dbReference type="ChEBI" id="CHEBI:57540"/>
        <dbReference type="ChEBI" id="CHEBI:57945"/>
        <dbReference type="EC" id="7.2.1.1"/>
    </reaction>
</comment>
<evidence type="ECO:0000313" key="12">
    <source>
        <dbReference type="EMBL" id="VFK16263.1"/>
    </source>
</evidence>
<dbReference type="EMBL" id="CAADFK010000092">
    <property type="protein sequence ID" value="VFK16263.1"/>
    <property type="molecule type" value="Genomic_DNA"/>
</dbReference>
<keyword evidence="1 8" id="KW-0813">Transport</keyword>
<comment type="similarity">
    <text evidence="8">Belongs to the NqrA family.</text>
</comment>
<evidence type="ECO:0000256" key="2">
    <source>
        <dbReference type="ARBA" id="ARBA00022967"/>
    </source>
</evidence>
<accession>A0A450WGT4</accession>
<dbReference type="InterPro" id="IPR008703">
    <property type="entry name" value="NqrA"/>
</dbReference>
<evidence type="ECO:0000256" key="5">
    <source>
        <dbReference type="ARBA" id="ARBA00023065"/>
    </source>
</evidence>
<evidence type="ECO:0000259" key="10">
    <source>
        <dbReference type="Pfam" id="PF11973"/>
    </source>
</evidence>
<dbReference type="InterPro" id="IPR022615">
    <property type="entry name" value="NqrA_C_domain"/>
</dbReference>
<proteinExistence type="inferred from homology"/>
<feature type="domain" description="NqrA N-terminal barrel-sandwich hybrid" evidence="9">
    <location>
        <begin position="4"/>
        <end position="96"/>
    </location>
</feature>
<dbReference type="Pfam" id="PF05896">
    <property type="entry name" value="NQRA_N"/>
    <property type="match status" value="1"/>
</dbReference>
<dbReference type="EC" id="7.2.1.1" evidence="8"/>
<feature type="domain" description="NqrA second alpha/beta" evidence="11">
    <location>
        <begin position="125"/>
        <end position="276"/>
    </location>
</feature>
<dbReference type="GO" id="GO:0016655">
    <property type="term" value="F:oxidoreductase activity, acting on NAD(P)H, quinone or similar compound as acceptor"/>
    <property type="evidence" value="ECO:0007669"/>
    <property type="project" value="UniProtKB-UniRule"/>
</dbReference>
<name>A0A450WGT4_9GAMM</name>
<dbReference type="HAMAP" id="MF_00425">
    <property type="entry name" value="NqrA"/>
    <property type="match status" value="1"/>
</dbReference>
<dbReference type="GO" id="GO:0006814">
    <property type="term" value="P:sodium ion transport"/>
    <property type="evidence" value="ECO:0007669"/>
    <property type="project" value="UniProtKB-UniRule"/>
</dbReference>
<evidence type="ECO:0000256" key="4">
    <source>
        <dbReference type="ARBA" id="ARBA00023053"/>
    </source>
</evidence>
<sequence>MQFKIKKGLDLPITGAPEQKIYDGPLIESVAVLGKELIGLKPTMLVQEGEPVSLGQPIFRDKRQPKVQYTAPGYGVVSAIHRGEKRVFQSVVITLDHEREREKAARHEEPFPSYYRDTLSIIGEGQIRKNLLASGLWTAFRTRPYSKAPSPDSRPHAIFVTAMDSNPLSVEADVVLHAYAGDFRDGLAILSQLTENKVFVCRRPRSDASESSGLWNVGRNDGDNDKLVVAEFAGPHPAGLPGTHIHFIDPVSAQKTVWHIGYQDVIAIGKLFTGGSLWVERIVSLAGPMVRKPRLIRTRLGANIQNLIAGEIEPGEARAVSGSVLSGHKAAGWSGYLGRYHTQVSVLSEERERHFLDWIHPGINRHSHHNVFVSSVLRRKKKFPLTTSTHGGLRAMVPVGSFSRVLPLDILPTILLRSLIVGDTDKAQQMGCLELDEEDLALCSYVCPSKYEYGPALRAALTHIEREG</sequence>
<protein>
    <recommendedName>
        <fullName evidence="8">Na(+)-translocating NADH-quinone reductase subunit A</fullName>
        <shortName evidence="8">Na(+)-NQR subunit A</shortName>
        <shortName evidence="8">Na(+)-translocating NQR subunit A</shortName>
        <ecNumber evidence="8">7.2.1.1</ecNumber>
    </recommendedName>
    <alternativeName>
        <fullName evidence="8">NQR complex subunit A</fullName>
    </alternativeName>
    <alternativeName>
        <fullName evidence="8">NQR-1 subunit A</fullName>
    </alternativeName>
</protein>
<evidence type="ECO:0000259" key="11">
    <source>
        <dbReference type="Pfam" id="PF24836"/>
    </source>
</evidence>
<feature type="domain" description="Na(+)-translocating NADH-quinone reductase subunit A C-terminal" evidence="10">
    <location>
        <begin position="282"/>
        <end position="330"/>
    </location>
</feature>
<dbReference type="Pfam" id="PF24836">
    <property type="entry name" value="NQRA_2nd"/>
    <property type="match status" value="1"/>
</dbReference>